<dbReference type="GO" id="GO:0005886">
    <property type="term" value="C:plasma membrane"/>
    <property type="evidence" value="ECO:0007669"/>
    <property type="project" value="UniProtKB-SubCell"/>
</dbReference>
<feature type="transmembrane region" description="Helical" evidence="11">
    <location>
        <begin position="229"/>
        <end position="251"/>
    </location>
</feature>
<keyword evidence="5 11" id="KW-0297">G-protein coupled receptor</keyword>
<feature type="region of interest" description="Disordered" evidence="12">
    <location>
        <begin position="325"/>
        <end position="345"/>
    </location>
</feature>
<keyword evidence="10 11" id="KW-0807">Transducer</keyword>
<evidence type="ECO:0000313" key="14">
    <source>
        <dbReference type="EMBL" id="KAL2103052.1"/>
    </source>
</evidence>
<evidence type="ECO:0000256" key="10">
    <source>
        <dbReference type="ARBA" id="ARBA00023224"/>
    </source>
</evidence>
<evidence type="ECO:0000256" key="4">
    <source>
        <dbReference type="ARBA" id="ARBA00022989"/>
    </source>
</evidence>
<dbReference type="SUPFAM" id="SSF81321">
    <property type="entry name" value="Family A G protein-coupled receptor-like"/>
    <property type="match status" value="1"/>
</dbReference>
<organism evidence="14 15">
    <name type="scientific">Coilia grayii</name>
    <name type="common">Gray's grenadier anchovy</name>
    <dbReference type="NCBI Taxonomy" id="363190"/>
    <lineage>
        <taxon>Eukaryota</taxon>
        <taxon>Metazoa</taxon>
        <taxon>Chordata</taxon>
        <taxon>Craniata</taxon>
        <taxon>Vertebrata</taxon>
        <taxon>Euteleostomi</taxon>
        <taxon>Actinopterygii</taxon>
        <taxon>Neopterygii</taxon>
        <taxon>Teleostei</taxon>
        <taxon>Clupei</taxon>
        <taxon>Clupeiformes</taxon>
        <taxon>Clupeoidei</taxon>
        <taxon>Engraulidae</taxon>
        <taxon>Coilinae</taxon>
        <taxon>Coilia</taxon>
    </lineage>
</organism>
<dbReference type="Pfam" id="PF00001">
    <property type="entry name" value="7tm_1"/>
    <property type="match status" value="1"/>
</dbReference>
<feature type="transmembrane region" description="Helical" evidence="11">
    <location>
        <begin position="14"/>
        <end position="36"/>
    </location>
</feature>
<evidence type="ECO:0000313" key="15">
    <source>
        <dbReference type="Proteomes" id="UP001591681"/>
    </source>
</evidence>
<evidence type="ECO:0000256" key="1">
    <source>
        <dbReference type="ARBA" id="ARBA00004651"/>
    </source>
</evidence>
<protein>
    <recommendedName>
        <fullName evidence="13">G-protein coupled receptors family 1 profile domain-containing protein</fullName>
    </recommendedName>
</protein>
<keyword evidence="15" id="KW-1185">Reference proteome</keyword>
<evidence type="ECO:0000256" key="8">
    <source>
        <dbReference type="ARBA" id="ARBA00023170"/>
    </source>
</evidence>
<evidence type="ECO:0000256" key="2">
    <source>
        <dbReference type="ARBA" id="ARBA00022475"/>
    </source>
</evidence>
<feature type="transmembrane region" description="Helical" evidence="11">
    <location>
        <begin position="43"/>
        <end position="67"/>
    </location>
</feature>
<dbReference type="PROSITE" id="PS50262">
    <property type="entry name" value="G_PROTEIN_RECEP_F1_2"/>
    <property type="match status" value="1"/>
</dbReference>
<dbReference type="PRINTS" id="PR00424">
    <property type="entry name" value="ADENOSINER"/>
</dbReference>
<feature type="transmembrane region" description="Helical" evidence="11">
    <location>
        <begin position="182"/>
        <end position="205"/>
    </location>
</feature>
<comment type="subcellular location">
    <subcellularLocation>
        <location evidence="1 11">Cell membrane</location>
        <topology evidence="1 11">Multi-pass membrane protein</topology>
    </subcellularLocation>
</comment>
<reference evidence="14 15" key="1">
    <citation type="submission" date="2024-09" db="EMBL/GenBank/DDBJ databases">
        <title>A chromosome-level genome assembly of Gray's grenadier anchovy, Coilia grayii.</title>
        <authorList>
            <person name="Fu Z."/>
        </authorList>
    </citation>
    <scope>NUCLEOTIDE SEQUENCE [LARGE SCALE GENOMIC DNA]</scope>
    <source>
        <strain evidence="14">G4</strain>
        <tissue evidence="14">Muscle</tissue>
    </source>
</reference>
<dbReference type="Gene3D" id="1.20.1070.10">
    <property type="entry name" value="Rhodopsin 7-helix transmembrane proteins"/>
    <property type="match status" value="1"/>
</dbReference>
<sequence length="345" mass="37988">MAGRAELVYTALEVLIAVACCLGNVLVVWAVWLCGATRRQPTFCFIASLAVADFLVGAVAIPVAILVDGRVSTSFHACVALCSVVVVLTQASVHLLLAIALDRFLRVYIPLRYKKLVTPRRSWCVVVGCWLAACLLGSLPPYTSFTSTSPSSSTSLSSSNSSTFSSPSVCQFVAVMSMSYMVLFNFVSCILLPMLGTAALYAYIFRRISRQLRRRDAVSRHYYRRERSLARSLVLVLALFAVCWLPIHLVNVAVYCGSEPPQGLIYLGILLSHANSAVNPVVYTFKVPKIQKAYAEIWRRYVLGCGRQEHSDSSLENTMNAMPFSYTVKRGKPPNTESSDSRLTD</sequence>
<dbReference type="InterPro" id="IPR000276">
    <property type="entry name" value="GPCR_Rhodpsn"/>
</dbReference>
<name>A0ABD1KV72_9TELE</name>
<dbReference type="PRINTS" id="PR00237">
    <property type="entry name" value="GPCRRHODOPSN"/>
</dbReference>
<keyword evidence="3 11" id="KW-0812">Transmembrane</keyword>
<dbReference type="AlphaFoldDB" id="A0ABD1KV72"/>
<dbReference type="InterPro" id="IPR017452">
    <property type="entry name" value="GPCR_Rhodpsn_7TM"/>
</dbReference>
<dbReference type="GO" id="GO:0001609">
    <property type="term" value="F:G protein-coupled adenosine receptor activity"/>
    <property type="evidence" value="ECO:0007669"/>
    <property type="project" value="UniProtKB-UniRule"/>
</dbReference>
<dbReference type="InterPro" id="IPR001634">
    <property type="entry name" value="Adenosn_rcpt"/>
</dbReference>
<evidence type="ECO:0000256" key="3">
    <source>
        <dbReference type="ARBA" id="ARBA00022692"/>
    </source>
</evidence>
<dbReference type="Proteomes" id="UP001591681">
    <property type="component" value="Unassembled WGS sequence"/>
</dbReference>
<feature type="transmembrane region" description="Helical" evidence="11">
    <location>
        <begin position="73"/>
        <end position="101"/>
    </location>
</feature>
<evidence type="ECO:0000259" key="13">
    <source>
        <dbReference type="PROSITE" id="PS50262"/>
    </source>
</evidence>
<dbReference type="SMART" id="SM01381">
    <property type="entry name" value="7TM_GPCR_Srsx"/>
    <property type="match status" value="1"/>
</dbReference>
<feature type="transmembrane region" description="Helical" evidence="11">
    <location>
        <begin position="122"/>
        <end position="142"/>
    </location>
</feature>
<dbReference type="PANTHER" id="PTHR24246:SF54">
    <property type="entry name" value="ADENOSINE RECEPTOR A1-RELATED"/>
    <property type="match status" value="1"/>
</dbReference>
<evidence type="ECO:0000256" key="11">
    <source>
        <dbReference type="RuleBase" id="RU201114"/>
    </source>
</evidence>
<keyword evidence="2 11" id="KW-1003">Cell membrane</keyword>
<evidence type="ECO:0000256" key="9">
    <source>
        <dbReference type="ARBA" id="ARBA00023180"/>
    </source>
</evidence>
<evidence type="ECO:0000256" key="5">
    <source>
        <dbReference type="ARBA" id="ARBA00023040"/>
    </source>
</evidence>
<dbReference type="EMBL" id="JBHFQA010000002">
    <property type="protein sequence ID" value="KAL2103052.1"/>
    <property type="molecule type" value="Genomic_DNA"/>
</dbReference>
<keyword evidence="7 11" id="KW-1015">Disulfide bond</keyword>
<dbReference type="PANTHER" id="PTHR24246">
    <property type="entry name" value="OLFACTORY RECEPTOR AND ADENOSINE RECEPTOR"/>
    <property type="match status" value="1"/>
</dbReference>
<proteinExistence type="inferred from homology"/>
<accession>A0ABD1KV72</accession>
<comment type="similarity">
    <text evidence="11">Belongs to the G-protein coupled receptor 1 family.</text>
</comment>
<evidence type="ECO:0000256" key="6">
    <source>
        <dbReference type="ARBA" id="ARBA00023136"/>
    </source>
</evidence>
<keyword evidence="4 11" id="KW-1133">Transmembrane helix</keyword>
<keyword evidence="8 11" id="KW-0675">Receptor</keyword>
<gene>
    <name evidence="14" type="ORF">ACEWY4_002220</name>
</gene>
<evidence type="ECO:0000256" key="7">
    <source>
        <dbReference type="ARBA" id="ARBA00023157"/>
    </source>
</evidence>
<feature type="domain" description="G-protein coupled receptors family 1 profile" evidence="13">
    <location>
        <begin position="23"/>
        <end position="283"/>
    </location>
</feature>
<keyword evidence="6 11" id="KW-0472">Membrane</keyword>
<feature type="transmembrane region" description="Helical" evidence="11">
    <location>
        <begin position="263"/>
        <end position="285"/>
    </location>
</feature>
<keyword evidence="9 11" id="KW-0325">Glycoprotein</keyword>
<evidence type="ECO:0000256" key="12">
    <source>
        <dbReference type="SAM" id="MobiDB-lite"/>
    </source>
</evidence>
<dbReference type="PROSITE" id="PS00237">
    <property type="entry name" value="G_PROTEIN_RECEP_F1_1"/>
    <property type="match status" value="1"/>
</dbReference>
<comment type="caution">
    <text evidence="14">The sequence shown here is derived from an EMBL/GenBank/DDBJ whole genome shotgun (WGS) entry which is preliminary data.</text>
</comment>